<dbReference type="GO" id="GO:0016491">
    <property type="term" value="F:oxidoreductase activity"/>
    <property type="evidence" value="ECO:0007669"/>
    <property type="project" value="UniProtKB-KW"/>
</dbReference>
<dbReference type="Gramene" id="rna-CFP56_55185">
    <property type="protein sequence ID" value="cds-POE98086.1"/>
    <property type="gene ID" value="gene-CFP56_55185"/>
</dbReference>
<comment type="similarity">
    <text evidence="1">Belongs to the iron/ascorbate-dependent oxidoreductase family.</text>
</comment>
<sequence length="79" mass="8721">MVKLAYKLMELVALSLGLPADRFHGFFKDQPSYIRLNHYNPCPSAHLALGLGRHQDSGVLTILNEDDVGGLEAKRKTDG</sequence>
<keyword evidence="7" id="KW-1185">Reference proteome</keyword>
<evidence type="ECO:0000313" key="7">
    <source>
        <dbReference type="Proteomes" id="UP000237347"/>
    </source>
</evidence>
<evidence type="ECO:0000256" key="2">
    <source>
        <dbReference type="ARBA" id="ARBA00022723"/>
    </source>
</evidence>
<dbReference type="GO" id="GO:0046872">
    <property type="term" value="F:metal ion binding"/>
    <property type="evidence" value="ECO:0007669"/>
    <property type="project" value="UniProtKB-KW"/>
</dbReference>
<gene>
    <name evidence="6" type="primary">GA20OX2_0</name>
    <name evidence="6" type="ORF">CFP56_033412</name>
</gene>
<dbReference type="Proteomes" id="UP000237347">
    <property type="component" value="Unassembled WGS sequence"/>
</dbReference>
<feature type="domain" description="Isopenicillin N synthase-like Fe(2+) 2OG dioxygenase" evidence="5">
    <location>
        <begin position="34"/>
        <end position="74"/>
    </location>
</feature>
<dbReference type="EMBL" id="PKMF04000058">
    <property type="protein sequence ID" value="KAK7854112.1"/>
    <property type="molecule type" value="Genomic_DNA"/>
</dbReference>
<name>A0AAW0LTZ6_QUESU</name>
<evidence type="ECO:0000256" key="4">
    <source>
        <dbReference type="ARBA" id="ARBA00023004"/>
    </source>
</evidence>
<dbReference type="Pfam" id="PF03171">
    <property type="entry name" value="2OG-FeII_Oxy"/>
    <property type="match status" value="1"/>
</dbReference>
<evidence type="ECO:0000313" key="6">
    <source>
        <dbReference type="EMBL" id="KAK7854112.1"/>
    </source>
</evidence>
<dbReference type="PANTHER" id="PTHR10209">
    <property type="entry name" value="OXIDOREDUCTASE, 2OG-FE II OXYGENASE FAMILY PROTEIN"/>
    <property type="match status" value="1"/>
</dbReference>
<proteinExistence type="inferred from homology"/>
<dbReference type="SUPFAM" id="SSF51197">
    <property type="entry name" value="Clavaminate synthase-like"/>
    <property type="match status" value="1"/>
</dbReference>
<evidence type="ECO:0000256" key="1">
    <source>
        <dbReference type="ARBA" id="ARBA00008056"/>
    </source>
</evidence>
<comment type="caution">
    <text evidence="6">The sequence shown here is derived from an EMBL/GenBank/DDBJ whole genome shotgun (WGS) entry which is preliminary data.</text>
</comment>
<dbReference type="Gene3D" id="2.60.120.330">
    <property type="entry name" value="B-lactam Antibiotic, Isopenicillin N Synthase, Chain"/>
    <property type="match status" value="1"/>
</dbReference>
<dbReference type="PANTHER" id="PTHR10209:SF885">
    <property type="entry name" value="2OG-FE(II) OXYGENASE FAMILY, PUTATIVE (AFU_ORTHOLOGUE AFUA_2G00750)-RELATED"/>
    <property type="match status" value="1"/>
</dbReference>
<keyword evidence="2" id="KW-0479">Metal-binding</keyword>
<keyword evidence="4" id="KW-0408">Iron</keyword>
<accession>A0AAW0LTZ6</accession>
<evidence type="ECO:0000256" key="3">
    <source>
        <dbReference type="ARBA" id="ARBA00023002"/>
    </source>
</evidence>
<dbReference type="AlphaFoldDB" id="A0AAW0LTZ6"/>
<dbReference type="InterPro" id="IPR044861">
    <property type="entry name" value="IPNS-like_FE2OG_OXY"/>
</dbReference>
<reference evidence="6 7" key="1">
    <citation type="journal article" date="2018" name="Sci. Data">
        <title>The draft genome sequence of cork oak.</title>
        <authorList>
            <person name="Ramos A.M."/>
            <person name="Usie A."/>
            <person name="Barbosa P."/>
            <person name="Barros P.M."/>
            <person name="Capote T."/>
            <person name="Chaves I."/>
            <person name="Simoes F."/>
            <person name="Abreu I."/>
            <person name="Carrasquinho I."/>
            <person name="Faro C."/>
            <person name="Guimaraes J.B."/>
            <person name="Mendonca D."/>
            <person name="Nobrega F."/>
            <person name="Rodrigues L."/>
            <person name="Saibo N.J.M."/>
            <person name="Varela M.C."/>
            <person name="Egas C."/>
            <person name="Matos J."/>
            <person name="Miguel C.M."/>
            <person name="Oliveira M.M."/>
            <person name="Ricardo C.P."/>
            <person name="Goncalves S."/>
        </authorList>
    </citation>
    <scope>NUCLEOTIDE SEQUENCE [LARGE SCALE GENOMIC DNA]</scope>
    <source>
        <strain evidence="7">cv. HL8</strain>
    </source>
</reference>
<keyword evidence="3" id="KW-0560">Oxidoreductase</keyword>
<organism evidence="6 7">
    <name type="scientific">Quercus suber</name>
    <name type="common">Cork oak</name>
    <dbReference type="NCBI Taxonomy" id="58331"/>
    <lineage>
        <taxon>Eukaryota</taxon>
        <taxon>Viridiplantae</taxon>
        <taxon>Streptophyta</taxon>
        <taxon>Embryophyta</taxon>
        <taxon>Tracheophyta</taxon>
        <taxon>Spermatophyta</taxon>
        <taxon>Magnoliopsida</taxon>
        <taxon>eudicotyledons</taxon>
        <taxon>Gunneridae</taxon>
        <taxon>Pentapetalae</taxon>
        <taxon>rosids</taxon>
        <taxon>fabids</taxon>
        <taxon>Fagales</taxon>
        <taxon>Fagaceae</taxon>
        <taxon>Quercus</taxon>
    </lineage>
</organism>
<evidence type="ECO:0000259" key="5">
    <source>
        <dbReference type="Pfam" id="PF03171"/>
    </source>
</evidence>
<protein>
    <submittedName>
        <fullName evidence="6">Gibberellin 20 oxidase 2</fullName>
    </submittedName>
</protein>
<dbReference type="InterPro" id="IPR027443">
    <property type="entry name" value="IPNS-like_sf"/>
</dbReference>